<keyword evidence="3" id="KW-1185">Reference proteome</keyword>
<comment type="caution">
    <text evidence="2">The sequence shown here is derived from an EMBL/GenBank/DDBJ whole genome shotgun (WGS) entry which is preliminary data.</text>
</comment>
<protein>
    <submittedName>
        <fullName evidence="2">Uncharacterized protein</fullName>
    </submittedName>
</protein>
<name>A0ABT9Q8U0_9ACTN</name>
<organism evidence="2 3">
    <name type="scientific">Streptosporangium lutulentum</name>
    <dbReference type="NCBI Taxonomy" id="1461250"/>
    <lineage>
        <taxon>Bacteria</taxon>
        <taxon>Bacillati</taxon>
        <taxon>Actinomycetota</taxon>
        <taxon>Actinomycetes</taxon>
        <taxon>Streptosporangiales</taxon>
        <taxon>Streptosporangiaceae</taxon>
        <taxon>Streptosporangium</taxon>
    </lineage>
</organism>
<evidence type="ECO:0000256" key="1">
    <source>
        <dbReference type="SAM" id="MobiDB-lite"/>
    </source>
</evidence>
<accession>A0ABT9Q8U0</accession>
<dbReference type="RefSeq" id="WP_307557178.1">
    <property type="nucleotide sequence ID" value="NZ_JAUSQU010000001.1"/>
</dbReference>
<evidence type="ECO:0000313" key="3">
    <source>
        <dbReference type="Proteomes" id="UP001225356"/>
    </source>
</evidence>
<feature type="region of interest" description="Disordered" evidence="1">
    <location>
        <begin position="1"/>
        <end position="21"/>
    </location>
</feature>
<sequence length="116" mass="11526">MSFGPEAVKDTLAGVDGRGSGGQAAPVVVGVGGRADVAELGDDPPARLVDGFGDLRPAGGLRVGVDAVEVCGASFAASLAVLAEMIEDGPGQDGSPLERVVAGYLSPAHRAKWSAR</sequence>
<dbReference type="Proteomes" id="UP001225356">
    <property type="component" value="Unassembled WGS sequence"/>
</dbReference>
<dbReference type="EMBL" id="JAUSQU010000001">
    <property type="protein sequence ID" value="MDP9843160.1"/>
    <property type="molecule type" value="Genomic_DNA"/>
</dbReference>
<evidence type="ECO:0000313" key="2">
    <source>
        <dbReference type="EMBL" id="MDP9843160.1"/>
    </source>
</evidence>
<reference evidence="2 3" key="1">
    <citation type="submission" date="2023-07" db="EMBL/GenBank/DDBJ databases">
        <title>Sequencing the genomes of 1000 actinobacteria strains.</title>
        <authorList>
            <person name="Klenk H.-P."/>
        </authorList>
    </citation>
    <scope>NUCLEOTIDE SEQUENCE [LARGE SCALE GENOMIC DNA]</scope>
    <source>
        <strain evidence="2 3">DSM 46740</strain>
    </source>
</reference>
<proteinExistence type="predicted"/>
<gene>
    <name evidence="2" type="ORF">J2853_002371</name>
</gene>